<dbReference type="InterPro" id="IPR029151">
    <property type="entry name" value="Sensor-like_sf"/>
</dbReference>
<dbReference type="GO" id="GO:0004016">
    <property type="term" value="F:adenylate cyclase activity"/>
    <property type="evidence" value="ECO:0007669"/>
    <property type="project" value="UniProtKB-ARBA"/>
</dbReference>
<dbReference type="GO" id="GO:0035556">
    <property type="term" value="P:intracellular signal transduction"/>
    <property type="evidence" value="ECO:0007669"/>
    <property type="project" value="InterPro"/>
</dbReference>
<name>A0A1G5EKJ8_9BACT</name>
<dbReference type="PANTHER" id="PTHR43081">
    <property type="entry name" value="ADENYLATE CYCLASE, TERMINAL-DIFFERENTIATION SPECIFIC-RELATED"/>
    <property type="match status" value="1"/>
</dbReference>
<organism evidence="9 10">
    <name type="scientific">Desulfoluna spongiiphila</name>
    <dbReference type="NCBI Taxonomy" id="419481"/>
    <lineage>
        <taxon>Bacteria</taxon>
        <taxon>Pseudomonadati</taxon>
        <taxon>Thermodesulfobacteriota</taxon>
        <taxon>Desulfobacteria</taxon>
        <taxon>Desulfobacterales</taxon>
        <taxon>Desulfolunaceae</taxon>
        <taxon>Desulfoluna</taxon>
    </lineage>
</organism>
<evidence type="ECO:0000256" key="1">
    <source>
        <dbReference type="ARBA" id="ARBA00004651"/>
    </source>
</evidence>
<dbReference type="PROSITE" id="PS50885">
    <property type="entry name" value="HAMP"/>
    <property type="match status" value="1"/>
</dbReference>
<evidence type="ECO:0000256" key="2">
    <source>
        <dbReference type="ARBA" id="ARBA00022475"/>
    </source>
</evidence>
<dbReference type="Gene3D" id="3.30.450.20">
    <property type="entry name" value="PAS domain"/>
    <property type="match status" value="1"/>
</dbReference>
<dbReference type="Gene3D" id="3.30.70.1230">
    <property type="entry name" value="Nucleotide cyclase"/>
    <property type="match status" value="1"/>
</dbReference>
<keyword evidence="3 6" id="KW-0812">Transmembrane</keyword>
<dbReference type="InterPro" id="IPR029787">
    <property type="entry name" value="Nucleotide_cyclase"/>
</dbReference>
<dbReference type="OrthoDB" id="9806735at2"/>
<dbReference type="SUPFAM" id="SSF158472">
    <property type="entry name" value="HAMP domain-like"/>
    <property type="match status" value="1"/>
</dbReference>
<dbReference type="SMART" id="SM00304">
    <property type="entry name" value="HAMP"/>
    <property type="match status" value="1"/>
</dbReference>
<dbReference type="Pfam" id="PF00672">
    <property type="entry name" value="HAMP"/>
    <property type="match status" value="1"/>
</dbReference>
<feature type="domain" description="Guanylate cyclase" evidence="7">
    <location>
        <begin position="388"/>
        <end position="518"/>
    </location>
</feature>
<dbReference type="RefSeq" id="WP_092210515.1">
    <property type="nucleotide sequence ID" value="NZ_FMUX01000006.1"/>
</dbReference>
<evidence type="ECO:0000259" key="7">
    <source>
        <dbReference type="PROSITE" id="PS50125"/>
    </source>
</evidence>
<keyword evidence="2" id="KW-1003">Cell membrane</keyword>
<protein>
    <submittedName>
        <fullName evidence="9">Adenylate cyclase</fullName>
    </submittedName>
</protein>
<dbReference type="PROSITE" id="PS50125">
    <property type="entry name" value="GUANYLATE_CYCLASE_2"/>
    <property type="match status" value="1"/>
</dbReference>
<feature type="transmembrane region" description="Helical" evidence="6">
    <location>
        <begin position="280"/>
        <end position="300"/>
    </location>
</feature>
<gene>
    <name evidence="9" type="ORF">SAMN05216233_10675</name>
</gene>
<dbReference type="InterPro" id="IPR001054">
    <property type="entry name" value="A/G_cyclase"/>
</dbReference>
<accession>A0A1G5EKJ8</accession>
<dbReference type="InterPro" id="IPR033463">
    <property type="entry name" value="sCache_3"/>
</dbReference>
<dbReference type="CDD" id="cd06225">
    <property type="entry name" value="HAMP"/>
    <property type="match status" value="1"/>
</dbReference>
<dbReference type="AlphaFoldDB" id="A0A1G5EKJ8"/>
<proteinExistence type="predicted"/>
<dbReference type="Pfam" id="PF17203">
    <property type="entry name" value="sCache_3_2"/>
    <property type="match status" value="1"/>
</dbReference>
<dbReference type="InterPro" id="IPR037257">
    <property type="entry name" value="T2SS_E_N_sf"/>
</dbReference>
<keyword evidence="5 6" id="KW-0472">Membrane</keyword>
<dbReference type="InterPro" id="IPR050697">
    <property type="entry name" value="Adenylyl/Guanylyl_Cyclase_3/4"/>
</dbReference>
<feature type="transmembrane region" description="Helical" evidence="6">
    <location>
        <begin position="117"/>
        <end position="141"/>
    </location>
</feature>
<keyword evidence="4 6" id="KW-1133">Transmembrane helix</keyword>
<dbReference type="SUPFAM" id="SSF55073">
    <property type="entry name" value="Nucleotide cyclase"/>
    <property type="match status" value="1"/>
</dbReference>
<sequence>MLKTLRSWGKLTSHFFSRRNRDDMIIGEVLTTREVITRTELETALDVQRDRLFQQGVAVPLGKVIVELSYATEEEIVSAVNEHYRIHVTSLSDNIRGLIRRIGDSLTEDVPAPRVPIWLQLSVTMTVVMLLTVGLLSYVILERQKEKLYNHAVKLGMVSLGYFGSNAKIPLLEDNILSLNALIQNAEGVDGHLYALIVDTNEVIKAHTDPSQIGNTMVRYPPTGQVESRGEVTYFTHDAGGVGPVLNMSVPIIFKEKRLGEVHVGLSIDFIDQLFLDERAFLVISTMIISLIGLVVAVLFGRRFSKPISSLVVATQEFAKGNYSHRVDSRRNDELGRLATAFNRMGKELFKQTMMRESFGKYVGSDVLELIMRNPETTWLKGRKNQATVLFADIRGFTAYTETRAPETLVEELNNYFEIATSIILKHGGYVDKFIGDAVLAVFGVPVNYENHSERCVRAAVEMQQAFRQAGESGRNPLLSRVGISIKSGVVVAGSIGSQAKMEYTVIGDTVNVAAYINALAEGGEIVVGSSVMERHRDMLEVESLVPQKVKGRSGLVEVYRVTGIRDYGH</sequence>
<dbReference type="Pfam" id="PF00211">
    <property type="entry name" value="Guanylate_cyc"/>
    <property type="match status" value="1"/>
</dbReference>
<dbReference type="Proteomes" id="UP000198870">
    <property type="component" value="Unassembled WGS sequence"/>
</dbReference>
<dbReference type="PANTHER" id="PTHR43081:SF1">
    <property type="entry name" value="ADENYLATE CYCLASE, TERMINAL-DIFFERENTIATION SPECIFIC"/>
    <property type="match status" value="1"/>
</dbReference>
<evidence type="ECO:0000313" key="9">
    <source>
        <dbReference type="EMBL" id="SCY27517.1"/>
    </source>
</evidence>
<evidence type="ECO:0000256" key="5">
    <source>
        <dbReference type="ARBA" id="ARBA00023136"/>
    </source>
</evidence>
<dbReference type="SUPFAM" id="SSF103190">
    <property type="entry name" value="Sensory domain-like"/>
    <property type="match status" value="1"/>
</dbReference>
<evidence type="ECO:0000259" key="8">
    <source>
        <dbReference type="PROSITE" id="PS50885"/>
    </source>
</evidence>
<dbReference type="InterPro" id="IPR003660">
    <property type="entry name" value="HAMP_dom"/>
</dbReference>
<dbReference type="SMART" id="SM00044">
    <property type="entry name" value="CYCc"/>
    <property type="match status" value="1"/>
</dbReference>
<comment type="subcellular location">
    <subcellularLocation>
        <location evidence="1">Cell membrane</location>
        <topology evidence="1">Multi-pass membrane protein</topology>
    </subcellularLocation>
</comment>
<dbReference type="CDD" id="cd07302">
    <property type="entry name" value="CHD"/>
    <property type="match status" value="1"/>
</dbReference>
<evidence type="ECO:0000313" key="10">
    <source>
        <dbReference type="Proteomes" id="UP000198870"/>
    </source>
</evidence>
<keyword evidence="10" id="KW-1185">Reference proteome</keyword>
<dbReference type="STRING" id="419481.SAMN05216233_10675"/>
<dbReference type="Gene3D" id="6.10.340.10">
    <property type="match status" value="1"/>
</dbReference>
<evidence type="ECO:0000256" key="3">
    <source>
        <dbReference type="ARBA" id="ARBA00022692"/>
    </source>
</evidence>
<dbReference type="GO" id="GO:0009190">
    <property type="term" value="P:cyclic nucleotide biosynthetic process"/>
    <property type="evidence" value="ECO:0007669"/>
    <property type="project" value="InterPro"/>
</dbReference>
<dbReference type="SUPFAM" id="SSF160246">
    <property type="entry name" value="EspE N-terminal domain-like"/>
    <property type="match status" value="1"/>
</dbReference>
<reference evidence="9 10" key="1">
    <citation type="submission" date="2016-10" db="EMBL/GenBank/DDBJ databases">
        <authorList>
            <person name="de Groot N.N."/>
        </authorList>
    </citation>
    <scope>NUCLEOTIDE SEQUENCE [LARGE SCALE GENOMIC DNA]</scope>
    <source>
        <strain evidence="9 10">AA1</strain>
    </source>
</reference>
<evidence type="ECO:0000256" key="4">
    <source>
        <dbReference type="ARBA" id="ARBA00022989"/>
    </source>
</evidence>
<dbReference type="GO" id="GO:0005886">
    <property type="term" value="C:plasma membrane"/>
    <property type="evidence" value="ECO:0007669"/>
    <property type="project" value="UniProtKB-SubCell"/>
</dbReference>
<evidence type="ECO:0000256" key="6">
    <source>
        <dbReference type="SAM" id="Phobius"/>
    </source>
</evidence>
<feature type="domain" description="HAMP" evidence="8">
    <location>
        <begin position="302"/>
        <end position="354"/>
    </location>
</feature>
<dbReference type="EMBL" id="FMUX01000006">
    <property type="protein sequence ID" value="SCY27517.1"/>
    <property type="molecule type" value="Genomic_DNA"/>
</dbReference>